<dbReference type="Proteomes" id="UP001224682">
    <property type="component" value="Unassembled WGS sequence"/>
</dbReference>
<dbReference type="PROSITE" id="PS51257">
    <property type="entry name" value="PROKAR_LIPOPROTEIN"/>
    <property type="match status" value="1"/>
</dbReference>
<proteinExistence type="predicted"/>
<protein>
    <recommendedName>
        <fullName evidence="2">Thioredoxin-like fold domain-containing protein</fullName>
    </recommendedName>
</protein>
<evidence type="ECO:0000259" key="2">
    <source>
        <dbReference type="Pfam" id="PF13098"/>
    </source>
</evidence>
<dbReference type="RefSeq" id="WP_307019250.1">
    <property type="nucleotide sequence ID" value="NZ_JAUSUI010000003.1"/>
</dbReference>
<organism evidence="3 4">
    <name type="scientific">Ancylobacter polymorphus</name>
    <dbReference type="NCBI Taxonomy" id="223390"/>
    <lineage>
        <taxon>Bacteria</taxon>
        <taxon>Pseudomonadati</taxon>
        <taxon>Pseudomonadota</taxon>
        <taxon>Alphaproteobacteria</taxon>
        <taxon>Hyphomicrobiales</taxon>
        <taxon>Xanthobacteraceae</taxon>
        <taxon>Ancylobacter</taxon>
    </lineage>
</organism>
<keyword evidence="4" id="KW-1185">Reference proteome</keyword>
<dbReference type="Gene3D" id="3.40.30.10">
    <property type="entry name" value="Glutaredoxin"/>
    <property type="match status" value="1"/>
</dbReference>
<comment type="caution">
    <text evidence="3">The sequence shown here is derived from an EMBL/GenBank/DDBJ whole genome shotgun (WGS) entry which is preliminary data.</text>
</comment>
<dbReference type="InterPro" id="IPR036249">
    <property type="entry name" value="Thioredoxin-like_sf"/>
</dbReference>
<keyword evidence="1" id="KW-0732">Signal</keyword>
<reference evidence="3 4" key="1">
    <citation type="submission" date="2023-07" db="EMBL/GenBank/DDBJ databases">
        <title>Genomic Encyclopedia of Type Strains, Phase IV (KMG-IV): sequencing the most valuable type-strain genomes for metagenomic binning, comparative biology and taxonomic classification.</title>
        <authorList>
            <person name="Goeker M."/>
        </authorList>
    </citation>
    <scope>NUCLEOTIDE SEQUENCE [LARGE SCALE GENOMIC DNA]</scope>
    <source>
        <strain evidence="3 4">DSM 2457</strain>
    </source>
</reference>
<gene>
    <name evidence="3" type="ORF">J2S75_001560</name>
</gene>
<feature type="chain" id="PRO_5046355007" description="Thioredoxin-like fold domain-containing protein" evidence="1">
    <location>
        <begin position="36"/>
        <end position="137"/>
    </location>
</feature>
<sequence>MQTRFHGKMSERRRAALARIALGIAAGMVACGALADAASAAELLVFEQAGCVWCQRFEREIAPIYPRTEEGRLAPLRRVALGDEDAALADLAAPVRFAPTFVLVEDGREIARIPGYAGEEAFWGLLAAMTKKLPQTP</sequence>
<dbReference type="Pfam" id="PF13098">
    <property type="entry name" value="Thioredoxin_2"/>
    <property type="match status" value="1"/>
</dbReference>
<accession>A0ABU0B9N0</accession>
<name>A0ABU0B9N0_9HYPH</name>
<evidence type="ECO:0000313" key="4">
    <source>
        <dbReference type="Proteomes" id="UP001224682"/>
    </source>
</evidence>
<dbReference type="EMBL" id="JAUSUI010000003">
    <property type="protein sequence ID" value="MDQ0302532.1"/>
    <property type="molecule type" value="Genomic_DNA"/>
</dbReference>
<evidence type="ECO:0000313" key="3">
    <source>
        <dbReference type="EMBL" id="MDQ0302532.1"/>
    </source>
</evidence>
<dbReference type="SUPFAM" id="SSF52833">
    <property type="entry name" value="Thioredoxin-like"/>
    <property type="match status" value="1"/>
</dbReference>
<feature type="domain" description="Thioredoxin-like fold" evidence="2">
    <location>
        <begin position="43"/>
        <end position="126"/>
    </location>
</feature>
<evidence type="ECO:0000256" key="1">
    <source>
        <dbReference type="SAM" id="SignalP"/>
    </source>
</evidence>
<feature type="signal peptide" evidence="1">
    <location>
        <begin position="1"/>
        <end position="35"/>
    </location>
</feature>
<dbReference type="InterPro" id="IPR012336">
    <property type="entry name" value="Thioredoxin-like_fold"/>
</dbReference>